<feature type="domain" description="C-type lectin" evidence="1">
    <location>
        <begin position="1"/>
        <end position="110"/>
    </location>
</feature>
<accession>A0A914W1W5</accession>
<dbReference type="WBParaSite" id="PSAMB.scaffold2959size20392.g19780.t1">
    <property type="protein sequence ID" value="PSAMB.scaffold2959size20392.g19780.t1"/>
    <property type="gene ID" value="PSAMB.scaffold2959size20392.g19780"/>
</dbReference>
<keyword evidence="3" id="KW-1185">Reference proteome</keyword>
<dbReference type="AlphaFoldDB" id="A0A914W1W5"/>
<dbReference type="InterPro" id="IPR001304">
    <property type="entry name" value="C-type_lectin-like"/>
</dbReference>
<evidence type="ECO:0000313" key="4">
    <source>
        <dbReference type="WBParaSite" id="PSAMB.scaffold2959size20392.g19780.t1"/>
    </source>
</evidence>
<dbReference type="SUPFAM" id="SSF56496">
    <property type="entry name" value="Fibrinogen C-terminal domain-like"/>
    <property type="match status" value="1"/>
</dbReference>
<name>A0A914W1W5_9BILA</name>
<dbReference type="InterPro" id="IPR014716">
    <property type="entry name" value="Fibrinogen_a/b/g_C_1"/>
</dbReference>
<dbReference type="Proteomes" id="UP000887566">
    <property type="component" value="Unplaced"/>
</dbReference>
<dbReference type="PROSITE" id="PS51406">
    <property type="entry name" value="FIBRINOGEN_C_2"/>
    <property type="match status" value="1"/>
</dbReference>
<dbReference type="InterPro" id="IPR002181">
    <property type="entry name" value="Fibrinogen_a/b/g_C_dom"/>
</dbReference>
<reference evidence="4" key="1">
    <citation type="submission" date="2022-11" db="UniProtKB">
        <authorList>
            <consortium name="WormBaseParasite"/>
        </authorList>
    </citation>
    <scope>IDENTIFICATION</scope>
</reference>
<feature type="domain" description="Fibrinogen C-terminal" evidence="2">
    <location>
        <begin position="119"/>
        <end position="323"/>
    </location>
</feature>
<dbReference type="PANTHER" id="PTHR19143:SF327">
    <property type="entry name" value="FI21813P1-RELATED"/>
    <property type="match status" value="1"/>
</dbReference>
<dbReference type="SMART" id="SM00034">
    <property type="entry name" value="CLECT"/>
    <property type="match status" value="1"/>
</dbReference>
<sequence length="354" mass="39294">MTWSDAEAFCTFTGPNAHLTSITSAFENGNVNAVVTGTWSDWGCGQFWIGGNANAQNGNFAWADDISPWQYTNWAPGQPDFTQHCVSSMARVTGQWKTESCGVENCFICEMYLGIITPTPAPTNMTDCKDWLVYGGAHSDGIYPINPDGKGSFNVFCDMTTDGGGWTVFQRRINAEISFEDKLWSDYKVGFNNGLENNLWLGNENIHVLTTKNSNVELRIDLWGNRNLPSEYNPYPNPNGYWWEKHNNFYIEDEAHFYALHFSFSNTGNASLSYRYGISRSNGYKFSTVDAIHGSSSVCTSALANGGWWFADDCGASALNGQYDPVNIGGTRQCDLCLDSNVLTKRKCDDSSMA</sequence>
<dbReference type="InterPro" id="IPR050373">
    <property type="entry name" value="Fibrinogen_C-term_domain"/>
</dbReference>
<dbReference type="CDD" id="cd00037">
    <property type="entry name" value="CLECT"/>
    <property type="match status" value="1"/>
</dbReference>
<dbReference type="SUPFAM" id="SSF56436">
    <property type="entry name" value="C-type lectin-like"/>
    <property type="match status" value="1"/>
</dbReference>
<evidence type="ECO:0000259" key="1">
    <source>
        <dbReference type="PROSITE" id="PS50041"/>
    </source>
</evidence>
<dbReference type="InterPro" id="IPR016187">
    <property type="entry name" value="CTDL_fold"/>
</dbReference>
<dbReference type="InterPro" id="IPR016186">
    <property type="entry name" value="C-type_lectin-like/link_sf"/>
</dbReference>
<dbReference type="Pfam" id="PF00147">
    <property type="entry name" value="Fibrinogen_C"/>
    <property type="match status" value="1"/>
</dbReference>
<dbReference type="Pfam" id="PF00059">
    <property type="entry name" value="Lectin_C"/>
    <property type="match status" value="1"/>
</dbReference>
<evidence type="ECO:0000259" key="2">
    <source>
        <dbReference type="PROSITE" id="PS51406"/>
    </source>
</evidence>
<protein>
    <submittedName>
        <fullName evidence="4">Fibrinogen C-terminal domain-containing protein</fullName>
    </submittedName>
</protein>
<dbReference type="PANTHER" id="PTHR19143">
    <property type="entry name" value="FIBRINOGEN/TENASCIN/ANGIOPOEITIN"/>
    <property type="match status" value="1"/>
</dbReference>
<organism evidence="3 4">
    <name type="scientific">Plectus sambesii</name>
    <dbReference type="NCBI Taxonomy" id="2011161"/>
    <lineage>
        <taxon>Eukaryota</taxon>
        <taxon>Metazoa</taxon>
        <taxon>Ecdysozoa</taxon>
        <taxon>Nematoda</taxon>
        <taxon>Chromadorea</taxon>
        <taxon>Plectida</taxon>
        <taxon>Plectina</taxon>
        <taxon>Plectoidea</taxon>
        <taxon>Plectidae</taxon>
        <taxon>Plectus</taxon>
    </lineage>
</organism>
<proteinExistence type="predicted"/>
<dbReference type="PROSITE" id="PS50041">
    <property type="entry name" value="C_TYPE_LECTIN_2"/>
    <property type="match status" value="1"/>
</dbReference>
<dbReference type="Gene3D" id="3.90.215.10">
    <property type="entry name" value="Gamma Fibrinogen, chain A, domain 1"/>
    <property type="match status" value="1"/>
</dbReference>
<evidence type="ECO:0000313" key="3">
    <source>
        <dbReference type="Proteomes" id="UP000887566"/>
    </source>
</evidence>
<dbReference type="NCBIfam" id="NF040941">
    <property type="entry name" value="GGGWT_bact"/>
    <property type="match status" value="1"/>
</dbReference>
<dbReference type="SMART" id="SM00186">
    <property type="entry name" value="FBG"/>
    <property type="match status" value="1"/>
</dbReference>
<dbReference type="InterPro" id="IPR036056">
    <property type="entry name" value="Fibrinogen-like_C"/>
</dbReference>
<dbReference type="GO" id="GO:0005615">
    <property type="term" value="C:extracellular space"/>
    <property type="evidence" value="ECO:0007669"/>
    <property type="project" value="TreeGrafter"/>
</dbReference>
<dbReference type="Gene3D" id="3.10.100.10">
    <property type="entry name" value="Mannose-Binding Protein A, subunit A"/>
    <property type="match status" value="1"/>
</dbReference>